<keyword evidence="3" id="KW-1185">Reference proteome</keyword>
<gene>
    <name evidence="2" type="ORF">GCM10009821_23310</name>
</gene>
<name>A0ABN2W4R2_9ACTN</name>
<sequence length="332" mass="36124">MSSLLHRAFTPDAPGPPMPPGPRANDWRRAGAIPTSEPSDEATLLDELWCARGFHRDATGQRTSVPRRMVPSAGGTYAVQWHVLVPPGTGSALPPGRWTREESGTLLRRPGPPPAGACVSLVLTVQPGRSFGRYRHRAWPLWVADSAYALEGVRALVPAARLPPSWSLMVDVREVLAVPPAAEAHWWLDRGLVPELCLARIELPDRWRVDDPTVRALRTRRSPSLEAFARAAARRPAHQPPPAATRDVAEQSGQAWVLGATGVESWPRPRVPTGAAAYDESWRAHRRAAELSYQLAATGVPSRPVSGFTRPPGPRGRPLLHGLALLDPKDVP</sequence>
<dbReference type="Proteomes" id="UP001501480">
    <property type="component" value="Unassembled WGS sequence"/>
</dbReference>
<accession>A0ABN2W4R2</accession>
<dbReference type="Gene3D" id="3.40.109.10">
    <property type="entry name" value="NADH Oxidase"/>
    <property type="match status" value="1"/>
</dbReference>
<feature type="region of interest" description="Disordered" evidence="1">
    <location>
        <begin position="300"/>
        <end position="321"/>
    </location>
</feature>
<protein>
    <submittedName>
        <fullName evidence="2">Uncharacterized protein</fullName>
    </submittedName>
</protein>
<feature type="region of interest" description="Disordered" evidence="1">
    <location>
        <begin position="1"/>
        <end position="40"/>
    </location>
</feature>
<evidence type="ECO:0000313" key="2">
    <source>
        <dbReference type="EMBL" id="GAA2081913.1"/>
    </source>
</evidence>
<dbReference type="InterPro" id="IPR000415">
    <property type="entry name" value="Nitroreductase-like"/>
</dbReference>
<proteinExistence type="predicted"/>
<dbReference type="EMBL" id="BAAAPY010000008">
    <property type="protein sequence ID" value="GAA2081913.1"/>
    <property type="molecule type" value="Genomic_DNA"/>
</dbReference>
<evidence type="ECO:0000256" key="1">
    <source>
        <dbReference type="SAM" id="MobiDB-lite"/>
    </source>
</evidence>
<dbReference type="RefSeq" id="WP_344328689.1">
    <property type="nucleotide sequence ID" value="NZ_BAAAPY010000008.1"/>
</dbReference>
<reference evidence="2 3" key="1">
    <citation type="journal article" date="2019" name="Int. J. Syst. Evol. Microbiol.">
        <title>The Global Catalogue of Microorganisms (GCM) 10K type strain sequencing project: providing services to taxonomists for standard genome sequencing and annotation.</title>
        <authorList>
            <consortium name="The Broad Institute Genomics Platform"/>
            <consortium name="The Broad Institute Genome Sequencing Center for Infectious Disease"/>
            <person name="Wu L."/>
            <person name="Ma J."/>
        </authorList>
    </citation>
    <scope>NUCLEOTIDE SEQUENCE [LARGE SCALE GENOMIC DNA]</scope>
    <source>
        <strain evidence="2 3">JCM 15749</strain>
    </source>
</reference>
<feature type="compositionally biased region" description="Pro residues" evidence="1">
    <location>
        <begin position="13"/>
        <end position="22"/>
    </location>
</feature>
<organism evidence="2 3">
    <name type="scientific">Aeromicrobium halocynthiae</name>
    <dbReference type="NCBI Taxonomy" id="560557"/>
    <lineage>
        <taxon>Bacteria</taxon>
        <taxon>Bacillati</taxon>
        <taxon>Actinomycetota</taxon>
        <taxon>Actinomycetes</taxon>
        <taxon>Propionibacteriales</taxon>
        <taxon>Nocardioidaceae</taxon>
        <taxon>Aeromicrobium</taxon>
    </lineage>
</organism>
<comment type="caution">
    <text evidence="2">The sequence shown here is derived from an EMBL/GenBank/DDBJ whole genome shotgun (WGS) entry which is preliminary data.</text>
</comment>
<evidence type="ECO:0000313" key="3">
    <source>
        <dbReference type="Proteomes" id="UP001501480"/>
    </source>
</evidence>